<comment type="caution">
    <text evidence="3">The sequence shown here is derived from an EMBL/GenBank/DDBJ whole genome shotgun (WGS) entry which is preliminary data.</text>
</comment>
<feature type="compositionally biased region" description="Polar residues" evidence="1">
    <location>
        <begin position="91"/>
        <end position="107"/>
    </location>
</feature>
<dbReference type="AlphaFoldDB" id="A0A4R7TFE8"/>
<evidence type="ECO:0000313" key="3">
    <source>
        <dbReference type="EMBL" id="TDU90915.1"/>
    </source>
</evidence>
<keyword evidence="4" id="KW-1185">Reference proteome</keyword>
<organism evidence="3 4">
    <name type="scientific">Kribbella voronezhensis</name>
    <dbReference type="NCBI Taxonomy" id="2512212"/>
    <lineage>
        <taxon>Bacteria</taxon>
        <taxon>Bacillati</taxon>
        <taxon>Actinomycetota</taxon>
        <taxon>Actinomycetes</taxon>
        <taxon>Propionibacteriales</taxon>
        <taxon>Kribbellaceae</taxon>
        <taxon>Kribbella</taxon>
    </lineage>
</organism>
<feature type="region of interest" description="Disordered" evidence="1">
    <location>
        <begin position="73"/>
        <end position="127"/>
    </location>
</feature>
<protein>
    <submittedName>
        <fullName evidence="3">Uncharacterized protein</fullName>
    </submittedName>
</protein>
<reference evidence="3 4" key="1">
    <citation type="submission" date="2019-03" db="EMBL/GenBank/DDBJ databases">
        <title>Genomic Encyclopedia of Type Strains, Phase III (KMG-III): the genomes of soil and plant-associated and newly described type strains.</title>
        <authorList>
            <person name="Whitman W."/>
        </authorList>
    </citation>
    <scope>NUCLEOTIDE SEQUENCE [LARGE SCALE GENOMIC DNA]</scope>
    <source>
        <strain evidence="3 4">VKM Ac-2575</strain>
    </source>
</reference>
<sequence>MPEHEPEQELGPKIADAFQTKADSARGFRSQGMARIARGRVRRRRQTLIIAAATVVVAVSIGGVWGAIGGPSPVSTSAGDSKAAAEGSGPLSDSPQAPSEDSGTACPQSHPIETAPGPEAVPPGTGLDVEQPVYGLQACRYRISPGDPMLLGSAGFNADTAQQVVDAIKVLPERNPDLPVFKCAPSARAKEAIVLRFDTSRGQREIWVAYDGCASVGFFTGSRTFGLYAAPLKLFMKGTVRPAGGIYLDHLKGW</sequence>
<feature type="transmembrane region" description="Helical" evidence="2">
    <location>
        <begin position="48"/>
        <end position="68"/>
    </location>
</feature>
<gene>
    <name evidence="3" type="ORF">EV138_4516</name>
</gene>
<evidence type="ECO:0000313" key="4">
    <source>
        <dbReference type="Proteomes" id="UP000295151"/>
    </source>
</evidence>
<keyword evidence="2" id="KW-0812">Transmembrane</keyword>
<dbReference type="OrthoDB" id="3824986at2"/>
<name>A0A4R7TFE8_9ACTN</name>
<evidence type="ECO:0000256" key="2">
    <source>
        <dbReference type="SAM" id="Phobius"/>
    </source>
</evidence>
<proteinExistence type="predicted"/>
<dbReference type="Proteomes" id="UP000295151">
    <property type="component" value="Unassembled WGS sequence"/>
</dbReference>
<dbReference type="RefSeq" id="WP_133980734.1">
    <property type="nucleotide sequence ID" value="NZ_SOCE01000001.1"/>
</dbReference>
<evidence type="ECO:0000256" key="1">
    <source>
        <dbReference type="SAM" id="MobiDB-lite"/>
    </source>
</evidence>
<keyword evidence="2" id="KW-0472">Membrane</keyword>
<accession>A0A4R7TFE8</accession>
<keyword evidence="2" id="KW-1133">Transmembrane helix</keyword>
<dbReference type="EMBL" id="SOCE01000001">
    <property type="protein sequence ID" value="TDU90915.1"/>
    <property type="molecule type" value="Genomic_DNA"/>
</dbReference>